<gene>
    <name evidence="1" type="ORF">GmarT_38700</name>
</gene>
<evidence type="ECO:0000313" key="1">
    <source>
        <dbReference type="EMBL" id="QEG17985.1"/>
    </source>
</evidence>
<dbReference type="Proteomes" id="UP000322887">
    <property type="component" value="Chromosome"/>
</dbReference>
<evidence type="ECO:0000313" key="2">
    <source>
        <dbReference type="Proteomes" id="UP000322887"/>
    </source>
</evidence>
<organism evidence="1 2">
    <name type="scientific">Gimesia maris</name>
    <dbReference type="NCBI Taxonomy" id="122"/>
    <lineage>
        <taxon>Bacteria</taxon>
        <taxon>Pseudomonadati</taxon>
        <taxon>Planctomycetota</taxon>
        <taxon>Planctomycetia</taxon>
        <taxon>Planctomycetales</taxon>
        <taxon>Planctomycetaceae</taxon>
        <taxon>Gimesia</taxon>
    </lineage>
</organism>
<proteinExistence type="predicted"/>
<name>A0ABX5YQY3_9PLAN</name>
<accession>A0ABX5YQY3</accession>
<keyword evidence="2" id="KW-1185">Reference proteome</keyword>
<dbReference type="EMBL" id="CP042910">
    <property type="protein sequence ID" value="QEG17985.1"/>
    <property type="molecule type" value="Genomic_DNA"/>
</dbReference>
<reference evidence="1 2" key="1">
    <citation type="submission" date="2019-08" db="EMBL/GenBank/DDBJ databases">
        <title>Deep-cultivation of Planctomycetes and their phenomic and genomic characterization uncovers novel biology.</title>
        <authorList>
            <person name="Wiegand S."/>
            <person name="Jogler M."/>
            <person name="Boedeker C."/>
            <person name="Pinto D."/>
            <person name="Vollmers J."/>
            <person name="Rivas-Marin E."/>
            <person name="Kohn T."/>
            <person name="Peeters S.H."/>
            <person name="Heuer A."/>
            <person name="Rast P."/>
            <person name="Oberbeckmann S."/>
            <person name="Bunk B."/>
            <person name="Jeske O."/>
            <person name="Meyerdierks A."/>
            <person name="Storesund J.E."/>
            <person name="Kallscheuer N."/>
            <person name="Luecker S."/>
            <person name="Lage O.M."/>
            <person name="Pohl T."/>
            <person name="Merkel B.J."/>
            <person name="Hornburger P."/>
            <person name="Mueller R.-W."/>
            <person name="Bruemmer F."/>
            <person name="Labrenz M."/>
            <person name="Spormann A.M."/>
            <person name="Op den Camp H."/>
            <person name="Overmann J."/>
            <person name="Amann R."/>
            <person name="Jetten M.S.M."/>
            <person name="Mascher T."/>
            <person name="Medema M.H."/>
            <person name="Devos D.P."/>
            <person name="Kaster A.-K."/>
            <person name="Ovreas L."/>
            <person name="Rohde M."/>
            <person name="Galperin M.Y."/>
            <person name="Jogler C."/>
        </authorList>
    </citation>
    <scope>NUCLEOTIDE SEQUENCE [LARGE SCALE GENOMIC DNA]</scope>
    <source>
        <strain evidence="1 2">DSM 8797</strain>
    </source>
</reference>
<sequence length="59" mass="6479">MQVIKSDDGATIFAARFVKSRNLCTISVNDPLTQDCLKQLADFMVTHIHNREGASGRTG</sequence>
<protein>
    <submittedName>
        <fullName evidence="1">Uncharacterized protein</fullName>
    </submittedName>
</protein>